<reference evidence="1 2" key="1">
    <citation type="submission" date="2017-02" db="EMBL/GenBank/DDBJ databases">
        <title>The new phylogeny of genus Mycobacterium.</title>
        <authorList>
            <person name="Tortoli E."/>
            <person name="Trovato A."/>
            <person name="Cirillo D.M."/>
        </authorList>
    </citation>
    <scope>NUCLEOTIDE SEQUENCE [LARGE SCALE GENOMIC DNA]</scope>
    <source>
        <strain evidence="1 2">DSM 44338</strain>
    </source>
</reference>
<dbReference type="STRING" id="75922.BST47_06085"/>
<comment type="caution">
    <text evidence="1">The sequence shown here is derived from an EMBL/GenBank/DDBJ whole genome shotgun (WGS) entry which is preliminary data.</text>
</comment>
<name>A0A1X0JUR5_9MYCO</name>
<organism evidence="1 2">
    <name type="scientific">Mycolicibacterium tusciae</name>
    <dbReference type="NCBI Taxonomy" id="75922"/>
    <lineage>
        <taxon>Bacteria</taxon>
        <taxon>Bacillati</taxon>
        <taxon>Actinomycetota</taxon>
        <taxon>Actinomycetes</taxon>
        <taxon>Mycobacteriales</taxon>
        <taxon>Mycobacteriaceae</taxon>
        <taxon>Mycolicibacterium</taxon>
    </lineage>
</organism>
<gene>
    <name evidence="1" type="ORF">BST47_06085</name>
</gene>
<dbReference type="AlphaFoldDB" id="A0A1X0JUR5"/>
<protein>
    <submittedName>
        <fullName evidence="1">Uncharacterized protein</fullName>
    </submittedName>
</protein>
<evidence type="ECO:0000313" key="1">
    <source>
        <dbReference type="EMBL" id="ORB66679.1"/>
    </source>
</evidence>
<accession>A0A1X0JUR5</accession>
<dbReference type="Proteomes" id="UP000192411">
    <property type="component" value="Unassembled WGS sequence"/>
</dbReference>
<dbReference type="OrthoDB" id="4718924at2"/>
<keyword evidence="2" id="KW-1185">Reference proteome</keyword>
<proteinExistence type="predicted"/>
<sequence length="241" mass="26395">MIRPHNATETVVIVLGDDETVRRCEQLTARAALRSTTVVAMFAFPAGAPASHDDLTEVEGVVAALARAISLRLPIWMPEPMADLRREQHYRRLSLVLQRHGLDLLVGHDLWPMPDTGGMNEIDYALRREVQTVDDLDRAALAAAGVDSLERFVEQAANASLAAAHENDWPPVLPQAGLQWAQRSQAVLGYVRWLVDGCGVTRAAAARVLNSSGQRTPDGRAWQSRNVSALLDGYYDRQAAA</sequence>
<dbReference type="EMBL" id="MVIM01000003">
    <property type="protein sequence ID" value="ORB66679.1"/>
    <property type="molecule type" value="Genomic_DNA"/>
</dbReference>
<evidence type="ECO:0000313" key="2">
    <source>
        <dbReference type="Proteomes" id="UP000192411"/>
    </source>
</evidence>
<dbReference type="RefSeq" id="WP_083124358.1">
    <property type="nucleotide sequence ID" value="NZ_MVIM01000003.1"/>
</dbReference>